<protein>
    <submittedName>
        <fullName evidence="2">Uncharacterized protein</fullName>
    </submittedName>
</protein>
<evidence type="ECO:0000256" key="1">
    <source>
        <dbReference type="SAM" id="MobiDB-lite"/>
    </source>
</evidence>
<proteinExistence type="predicted"/>
<name>L7F4L7_STRT8</name>
<dbReference type="Proteomes" id="UP000010931">
    <property type="component" value="Unassembled WGS sequence"/>
</dbReference>
<accession>L7F4L7</accession>
<feature type="region of interest" description="Disordered" evidence="1">
    <location>
        <begin position="1"/>
        <end position="32"/>
    </location>
</feature>
<reference evidence="2 3" key="1">
    <citation type="journal article" date="2011" name="Plasmid">
        <title>Streptomyces turgidiscabies Car8 contains a modular pathogenicity island that shares virulence genes with other actinobacterial plant pathogens.</title>
        <authorList>
            <person name="Huguet-Tapia J.C."/>
            <person name="Badger J.H."/>
            <person name="Loria R."/>
            <person name="Pettis G.S."/>
        </authorList>
    </citation>
    <scope>NUCLEOTIDE SEQUENCE [LARGE SCALE GENOMIC DNA]</scope>
    <source>
        <strain evidence="2 3">Car8</strain>
    </source>
</reference>
<dbReference type="EMBL" id="AEJB01000343">
    <property type="protein sequence ID" value="ELP66543.1"/>
    <property type="molecule type" value="Genomic_DNA"/>
</dbReference>
<sequence length="45" mass="5217">MRVGLTRLRTSLTSSEHFSKDPRDRQGDSGVWHMTRRQECEAARA</sequence>
<comment type="caution">
    <text evidence="2">The sequence shown here is derived from an EMBL/GenBank/DDBJ whole genome shotgun (WGS) entry which is preliminary data.</text>
</comment>
<evidence type="ECO:0000313" key="2">
    <source>
        <dbReference type="EMBL" id="ELP66543.1"/>
    </source>
</evidence>
<keyword evidence="3" id="KW-1185">Reference proteome</keyword>
<feature type="compositionally biased region" description="Basic and acidic residues" evidence="1">
    <location>
        <begin position="17"/>
        <end position="27"/>
    </location>
</feature>
<evidence type="ECO:0000313" key="3">
    <source>
        <dbReference type="Proteomes" id="UP000010931"/>
    </source>
</evidence>
<gene>
    <name evidence="2" type="ORF">STRTUCAR8_01056</name>
</gene>
<organism evidence="2 3">
    <name type="scientific">Streptomyces turgidiscabies (strain Car8)</name>
    <dbReference type="NCBI Taxonomy" id="698760"/>
    <lineage>
        <taxon>Bacteria</taxon>
        <taxon>Bacillati</taxon>
        <taxon>Actinomycetota</taxon>
        <taxon>Actinomycetes</taxon>
        <taxon>Kitasatosporales</taxon>
        <taxon>Streptomycetaceae</taxon>
        <taxon>Streptomyces</taxon>
    </lineage>
</organism>
<dbReference type="AlphaFoldDB" id="L7F4L7"/>